<evidence type="ECO:0000313" key="4">
    <source>
        <dbReference type="Proteomes" id="UP000628854"/>
    </source>
</evidence>
<sequence>MASNFRPVHRILMSALLVPVAACVTPTAPTIDEATIVSELLAADQAYERYNLEFGYEAASLEFIEFSEAFMIEAGEGFLTGKADIMAERQLDTVPSPVHWSPIGAKASEAGDFGITWGTFLVEYETELTGNYVTVWKKVDGAWKIVTDVAVDDPIND</sequence>
<name>A0ABQ1K093_9PROT</name>
<evidence type="ECO:0000256" key="1">
    <source>
        <dbReference type="SAM" id="SignalP"/>
    </source>
</evidence>
<accession>A0ABQ1K093</accession>
<comment type="caution">
    <text evidence="3">The sequence shown here is derived from an EMBL/GenBank/DDBJ whole genome shotgun (WGS) entry which is preliminary data.</text>
</comment>
<dbReference type="Proteomes" id="UP000628854">
    <property type="component" value="Unassembled WGS sequence"/>
</dbReference>
<keyword evidence="4" id="KW-1185">Reference proteome</keyword>
<feature type="signal peptide" evidence="1">
    <location>
        <begin position="1"/>
        <end position="24"/>
    </location>
</feature>
<dbReference type="Gene3D" id="3.10.450.50">
    <property type="match status" value="1"/>
</dbReference>
<dbReference type="EMBL" id="BMKF01000003">
    <property type="protein sequence ID" value="GGB80223.1"/>
    <property type="molecule type" value="Genomic_DNA"/>
</dbReference>
<gene>
    <name evidence="3" type="ORF">GCM10011503_31220</name>
</gene>
<dbReference type="InterPro" id="IPR032710">
    <property type="entry name" value="NTF2-like_dom_sf"/>
</dbReference>
<dbReference type="InterPro" id="IPR027843">
    <property type="entry name" value="DUF4440"/>
</dbReference>
<evidence type="ECO:0000313" key="3">
    <source>
        <dbReference type="EMBL" id="GGB80223.1"/>
    </source>
</evidence>
<keyword evidence="1" id="KW-0732">Signal</keyword>
<dbReference type="RefSeq" id="WP_084394367.1">
    <property type="nucleotide sequence ID" value="NZ_BMKF01000003.1"/>
</dbReference>
<dbReference type="Pfam" id="PF14534">
    <property type="entry name" value="DUF4440"/>
    <property type="match status" value="1"/>
</dbReference>
<organism evidence="3 4">
    <name type="scientific">Henriciella pelagia</name>
    <dbReference type="NCBI Taxonomy" id="1977912"/>
    <lineage>
        <taxon>Bacteria</taxon>
        <taxon>Pseudomonadati</taxon>
        <taxon>Pseudomonadota</taxon>
        <taxon>Alphaproteobacteria</taxon>
        <taxon>Hyphomonadales</taxon>
        <taxon>Hyphomonadaceae</taxon>
        <taxon>Henriciella</taxon>
    </lineage>
</organism>
<proteinExistence type="predicted"/>
<protein>
    <recommendedName>
        <fullName evidence="2">DUF4440 domain-containing protein</fullName>
    </recommendedName>
</protein>
<feature type="domain" description="DUF4440" evidence="2">
    <location>
        <begin position="69"/>
        <end position="145"/>
    </location>
</feature>
<evidence type="ECO:0000259" key="2">
    <source>
        <dbReference type="Pfam" id="PF14534"/>
    </source>
</evidence>
<dbReference type="SUPFAM" id="SSF54427">
    <property type="entry name" value="NTF2-like"/>
    <property type="match status" value="1"/>
</dbReference>
<feature type="chain" id="PRO_5046617670" description="DUF4440 domain-containing protein" evidence="1">
    <location>
        <begin position="25"/>
        <end position="157"/>
    </location>
</feature>
<reference evidence="4" key="1">
    <citation type="journal article" date="2019" name="Int. J. Syst. Evol. Microbiol.">
        <title>The Global Catalogue of Microorganisms (GCM) 10K type strain sequencing project: providing services to taxonomists for standard genome sequencing and annotation.</title>
        <authorList>
            <consortium name="The Broad Institute Genomics Platform"/>
            <consortium name="The Broad Institute Genome Sequencing Center for Infectious Disease"/>
            <person name="Wu L."/>
            <person name="Ma J."/>
        </authorList>
    </citation>
    <scope>NUCLEOTIDE SEQUENCE [LARGE SCALE GENOMIC DNA]</scope>
    <source>
        <strain evidence="4">CGMCC 1.15928</strain>
    </source>
</reference>